<evidence type="ECO:0000256" key="1">
    <source>
        <dbReference type="ARBA" id="ARBA00022679"/>
    </source>
</evidence>
<evidence type="ECO:0000259" key="5">
    <source>
        <dbReference type="PROSITE" id="PS50112"/>
    </source>
</evidence>
<accession>A0A1I6FQF2</accession>
<dbReference type="PROSITE" id="PS50112">
    <property type="entry name" value="PAS"/>
    <property type="match status" value="2"/>
</dbReference>
<dbReference type="AlphaFoldDB" id="A0A1I6FQF2"/>
<keyword evidence="3" id="KW-0805">Transcription regulation</keyword>
<feature type="domain" description="PAS" evidence="5">
    <location>
        <begin position="259"/>
        <end position="328"/>
    </location>
</feature>
<dbReference type="Proteomes" id="UP000243250">
    <property type="component" value="Unassembled WGS sequence"/>
</dbReference>
<dbReference type="InterPro" id="IPR031803">
    <property type="entry name" value="BAT_GAF/HTH-assoc"/>
</dbReference>
<dbReference type="OrthoDB" id="234125at2157"/>
<dbReference type="PANTHER" id="PTHR34236">
    <property type="entry name" value="DIMETHYL SULFOXIDE REDUCTASE TRANSCRIPTIONAL ACTIVATOR"/>
    <property type="match status" value="1"/>
</dbReference>
<dbReference type="EMBL" id="FOYS01000001">
    <property type="protein sequence ID" value="SFR32173.1"/>
    <property type="molecule type" value="Genomic_DNA"/>
</dbReference>
<dbReference type="InterPro" id="IPR000700">
    <property type="entry name" value="PAS-assoc_C"/>
</dbReference>
<dbReference type="SMART" id="SM00091">
    <property type="entry name" value="PAS"/>
    <property type="match status" value="2"/>
</dbReference>
<reference evidence="8" key="1">
    <citation type="submission" date="2016-10" db="EMBL/GenBank/DDBJ databases">
        <authorList>
            <person name="Varghese N."/>
            <person name="Submissions S."/>
        </authorList>
    </citation>
    <scope>NUCLEOTIDE SEQUENCE [LARGE SCALE GENOMIC DNA]</scope>
    <source>
        <strain evidence="8">CGMCC 1.8711</strain>
    </source>
</reference>
<dbReference type="InterPro" id="IPR036388">
    <property type="entry name" value="WH-like_DNA-bd_sf"/>
</dbReference>
<dbReference type="Gene3D" id="3.30.450.20">
    <property type="entry name" value="PAS domain"/>
    <property type="match status" value="2"/>
</dbReference>
<dbReference type="Pfam" id="PF04967">
    <property type="entry name" value="HTH_10"/>
    <property type="match status" value="1"/>
</dbReference>
<dbReference type="Pfam" id="PF00989">
    <property type="entry name" value="PAS"/>
    <property type="match status" value="1"/>
</dbReference>
<evidence type="ECO:0000259" key="6">
    <source>
        <dbReference type="PROSITE" id="PS50113"/>
    </source>
</evidence>
<dbReference type="Gene3D" id="3.40.50.2300">
    <property type="match status" value="1"/>
</dbReference>
<dbReference type="SUPFAM" id="SSF55781">
    <property type="entry name" value="GAF domain-like"/>
    <property type="match status" value="2"/>
</dbReference>
<dbReference type="Pfam" id="PF15915">
    <property type="entry name" value="BAT"/>
    <property type="match status" value="1"/>
</dbReference>
<dbReference type="SMART" id="SM00065">
    <property type="entry name" value="GAF"/>
    <property type="match status" value="1"/>
</dbReference>
<feature type="domain" description="PAS" evidence="5">
    <location>
        <begin position="135"/>
        <end position="205"/>
    </location>
</feature>
<dbReference type="Pfam" id="PF08448">
    <property type="entry name" value="PAS_4"/>
    <property type="match status" value="1"/>
</dbReference>
<evidence type="ECO:0000256" key="2">
    <source>
        <dbReference type="ARBA" id="ARBA00022777"/>
    </source>
</evidence>
<dbReference type="InterPro" id="IPR003018">
    <property type="entry name" value="GAF"/>
</dbReference>
<evidence type="ECO:0000256" key="4">
    <source>
        <dbReference type="ARBA" id="ARBA00023163"/>
    </source>
</evidence>
<dbReference type="SUPFAM" id="SSF88659">
    <property type="entry name" value="Sigma3 and sigma4 domains of RNA polymerase sigma factors"/>
    <property type="match status" value="1"/>
</dbReference>
<dbReference type="Gene3D" id="3.30.450.40">
    <property type="match status" value="2"/>
</dbReference>
<dbReference type="InterPro" id="IPR035965">
    <property type="entry name" value="PAS-like_dom_sf"/>
</dbReference>
<keyword evidence="8" id="KW-1185">Reference proteome</keyword>
<dbReference type="CDD" id="cd00130">
    <property type="entry name" value="PAS"/>
    <property type="match status" value="2"/>
</dbReference>
<dbReference type="Gene3D" id="1.10.10.10">
    <property type="entry name" value="Winged helix-like DNA-binding domain superfamily/Winged helix DNA-binding domain"/>
    <property type="match status" value="1"/>
</dbReference>
<dbReference type="GO" id="GO:0016301">
    <property type="term" value="F:kinase activity"/>
    <property type="evidence" value="ECO:0007669"/>
    <property type="project" value="UniProtKB-KW"/>
</dbReference>
<evidence type="ECO:0000313" key="7">
    <source>
        <dbReference type="EMBL" id="SFR32173.1"/>
    </source>
</evidence>
<evidence type="ECO:0000256" key="3">
    <source>
        <dbReference type="ARBA" id="ARBA00023015"/>
    </source>
</evidence>
<dbReference type="Pfam" id="PF13185">
    <property type="entry name" value="GAF_2"/>
    <property type="match status" value="2"/>
</dbReference>
<evidence type="ECO:0000313" key="8">
    <source>
        <dbReference type="Proteomes" id="UP000243250"/>
    </source>
</evidence>
<dbReference type="SUPFAM" id="SSF52172">
    <property type="entry name" value="CheY-like"/>
    <property type="match status" value="1"/>
</dbReference>
<dbReference type="NCBIfam" id="TIGR00229">
    <property type="entry name" value="sensory_box"/>
    <property type="match status" value="2"/>
</dbReference>
<dbReference type="InterPro" id="IPR013767">
    <property type="entry name" value="PAS_fold"/>
</dbReference>
<gene>
    <name evidence="7" type="ORF">SAMN04488124_0074</name>
</gene>
<dbReference type="RefSeq" id="WP_089875685.1">
    <property type="nucleotide sequence ID" value="NZ_FOYS01000001.1"/>
</dbReference>
<keyword evidence="2" id="KW-0418">Kinase</keyword>
<dbReference type="InterPro" id="IPR029016">
    <property type="entry name" value="GAF-like_dom_sf"/>
</dbReference>
<dbReference type="InterPro" id="IPR013324">
    <property type="entry name" value="RNA_pol_sigma_r3/r4-like"/>
</dbReference>
<dbReference type="InterPro" id="IPR007050">
    <property type="entry name" value="HTH_bacterioopsin"/>
</dbReference>
<dbReference type="InterPro" id="IPR013656">
    <property type="entry name" value="PAS_4"/>
</dbReference>
<dbReference type="InterPro" id="IPR000014">
    <property type="entry name" value="PAS"/>
</dbReference>
<dbReference type="PANTHER" id="PTHR34236:SF1">
    <property type="entry name" value="DIMETHYL SULFOXIDE REDUCTASE TRANSCRIPTIONAL ACTIVATOR"/>
    <property type="match status" value="1"/>
</dbReference>
<dbReference type="PROSITE" id="PS50113">
    <property type="entry name" value="PAC"/>
    <property type="match status" value="1"/>
</dbReference>
<sequence length="950" mass="103755">MTATELGVLYVDSNPSRAESIRSTVTDSHPEVEMRVAETCAAAEAACTAASVDCVVSRATLSDGDGVDLLATVDADDTATTVLYDEDHSPALLERVADAGIDEYVHDSGSASVDVLVDHLLARQSASSSSAETTDQPGVTATMDVVSDVVLVVDAEGTVTFASPAVEDVFGYAPDEVTGNPLTVLIPPTLRERHRRGMRRYLETGERTLDWEDVRLPGRHRDGHEVPLSISFNELRVDGDRWFVGVARDVTEQTRRERELERYEAMLESVHDGVYVLDESSRFLGVNEAYARLVGRDRDELLGAPSTTVTGESVSEEVDALQRTLLEGDTDAVTYETTLDTPAGPVPLEAHISLFPLQSGEYGRIGVVRDITERRRREQQLASLNEMAQALAAAETAREVCEVAVHAAAETLDLPISTFQLYDAETGTLTPTARTPAASELVGEDALFGSESDVAWQAYVDGTKTVVGNVCDAADVSPSATPLRSAMVLPVAQYGVFVTGETEPDAFTETDVLVADILVANVLAALERTDREETLRRQKAELESRTATLERVNRINGVIRELTRALTEATTREEIEQVVCTQLANADPYRFVWVGEQETMDGELVPRASAGVGRSYLDEITVTGDAGDVTGQGPAGRAIRTREPQVQNSINMDRSFEPWRSAAMRRGFRASIAIPLVYRETLYGVLCLYADEANVFDELEVNVLSELGKTIGFAINALERRNALVSDEAVELVFAVDDESIPAIRFCRETGGEFSLDTLVERSDGTIRAFFHVTGVDPQTVTEHAIRTPSIGDVNLISERDGDYRFETTLGEGSFLGTLLDYGAHPTAFTATPDGGTLTVELPRNGDIRAFLDAFVNSYAGAELVARRELDRPIQTESEFRALYRERLTERQEEVLRTAYFAGFFDWPRKATGEEVASLLGISQPTVNRHVRKGEYELFSLVFDGADSDV</sequence>
<feature type="domain" description="PAC" evidence="6">
    <location>
        <begin position="207"/>
        <end position="262"/>
    </location>
</feature>
<keyword evidence="4" id="KW-0804">Transcription</keyword>
<keyword evidence="1" id="KW-0808">Transferase</keyword>
<dbReference type="InterPro" id="IPR011006">
    <property type="entry name" value="CheY-like_superfamily"/>
</dbReference>
<dbReference type="SUPFAM" id="SSF55785">
    <property type="entry name" value="PYP-like sensor domain (PAS domain)"/>
    <property type="match status" value="2"/>
</dbReference>
<protein>
    <submittedName>
        <fullName evidence="7">PAS domain S-box-containing protein</fullName>
    </submittedName>
</protein>
<name>A0A1I6FQF2_9EURY</name>
<dbReference type="GO" id="GO:0006355">
    <property type="term" value="P:regulation of DNA-templated transcription"/>
    <property type="evidence" value="ECO:0007669"/>
    <property type="project" value="InterPro"/>
</dbReference>
<organism evidence="7 8">
    <name type="scientific">Halogeometricum limi</name>
    <dbReference type="NCBI Taxonomy" id="555875"/>
    <lineage>
        <taxon>Archaea</taxon>
        <taxon>Methanobacteriati</taxon>
        <taxon>Methanobacteriota</taxon>
        <taxon>Stenosarchaea group</taxon>
        <taxon>Halobacteria</taxon>
        <taxon>Halobacteriales</taxon>
        <taxon>Haloferacaceae</taxon>
        <taxon>Halogeometricum</taxon>
    </lineage>
</organism>
<dbReference type="STRING" id="555875.SAMN04488124_0074"/>
<proteinExistence type="predicted"/>